<dbReference type="Pfam" id="PF26382">
    <property type="entry name" value="BREX_PglY_6th"/>
    <property type="match status" value="1"/>
</dbReference>
<dbReference type="Proteomes" id="UP000321328">
    <property type="component" value="Unassembled WGS sequence"/>
</dbReference>
<sequence>MTTAGQAGRPLLRELIRIPERIHQGDFVLRLTEGVQHTRSTLDSYVITPQLRVAFDEALGLIGSALAEGRSKASYLHGSFGSGKSHFMAVLHALLRGDVAARSRPEFADALARHRWLGQQRFMLVPYHLIGAESLEAAILGGYVDHVRREHPDAPLPPVYRVQGLLDDARAIRDSIGTRAFLDRLPASQDDEWGTVEAPWTPEQLDEAFAAAPDSPLAQRLISDVVPVFMPSYADSVRGAANAFVPLDPGLAAISAHAKRLGHDAVILFLDELVLWLAGKIGDPAFVSRETEKVAKLVESSDAYRAVPIVSFIARQRDLRELIGAKRTGAETLSFQDQLSYWDGRFATVTLEDRNLELIAEKRILAPIDEVAAQRIAEAFRRTDNLPGATRDVLLTDGDGEAFRRTYPFSPAFMQTLVHVSSALQRERTALKLMQQILVDRRDDLRLGQLVPLGDLFDAIADGNDQPFTEKLKHEFDQARTLYQRTLRPMLLEQRGLTEEQAAGHTEAPPAVLATFRADDRIVKTLLLSALAPDVPALRGMTARRLAALNHGTVMTLIPGQEVAEVIRRLRSWAGHVGELKVGEEDDPSVRLQLVGVDIGQILDRVTHVDNDASRRRLFRDLLLGELGIRDDGAFELEHPVVWRGSRRTVEIVYGNVRDRTELRDEVFEPSQPGRWRLVVDYPFDAATYSAAEDRMRLMELRARPRRCVAWLPAFVTGSVLAKVGTLVRIDHLLSGNQLDENAAHLGADDRQRARDLLRNQGDALRAELRMVLREAYGLAKANESHVLDWSDHLISLDPALTPRLDVGRPFSDALAHLVDQCFAATYPDHPHLDPQRKGTPVTTAELRTVLEVVRRAADAEGGRTETDKSERSAVAKLAHPLRLGEEHGGPFVLSRDWETEFERRAAQARTDGADLPVRQVRGWLAELGLEDRVANLVIATYAELSRRAWVRANRVVEPPRSVDEVRDDMLLRPQPMPDPADWAVAVERAGVLFGEKIDARVISPRSVARFARVGGKADQLRAPAADLLAVLESMLPRLEVPNEPVAPRLHTAETGMRLLDALRRADGPTELVAALAREPIDVPLVTLSRSLSSAATVAQALRDADWQVLDRLSSLDHPDADPVRETLRTGAATNENAASLAEVIAEARRRVLDLIVVAAPGRPPRPARSPQPAQSPPVGPAPGPARVRTLRGRRDEVLAQLREVLPRGVDVEITVRVLGDVHG</sequence>
<feature type="compositionally biased region" description="Pro residues" evidence="1">
    <location>
        <begin position="1162"/>
        <end position="1184"/>
    </location>
</feature>
<evidence type="ECO:0000313" key="5">
    <source>
        <dbReference type="Proteomes" id="UP000321328"/>
    </source>
</evidence>
<evidence type="ECO:0000256" key="1">
    <source>
        <dbReference type="SAM" id="MobiDB-lite"/>
    </source>
</evidence>
<evidence type="ECO:0008006" key="6">
    <source>
        <dbReference type="Google" id="ProtNLM"/>
    </source>
</evidence>
<dbReference type="Pfam" id="PF26381">
    <property type="entry name" value="BREX_PglY_5th"/>
    <property type="match status" value="1"/>
</dbReference>
<dbReference type="OrthoDB" id="3201900at2"/>
<accession>A0A511CXK0</accession>
<dbReference type="STRING" id="1123024.GCA_000423625_00333"/>
<reference evidence="4 5" key="1">
    <citation type="submission" date="2019-07" db="EMBL/GenBank/DDBJ databases">
        <title>Whole genome shotgun sequence of Pseudonocardia asaccharolytica NBRC 16224.</title>
        <authorList>
            <person name="Hosoyama A."/>
            <person name="Uohara A."/>
            <person name="Ohji S."/>
            <person name="Ichikawa N."/>
        </authorList>
    </citation>
    <scope>NUCLEOTIDE SEQUENCE [LARGE SCALE GENOMIC DNA]</scope>
    <source>
        <strain evidence="4 5">NBRC 16224</strain>
    </source>
</reference>
<feature type="domain" description="ATPase PglY 5th" evidence="2">
    <location>
        <begin position="845"/>
        <end position="943"/>
    </location>
</feature>
<dbReference type="InterPro" id="IPR058748">
    <property type="entry name" value="PglY_5th"/>
</dbReference>
<feature type="domain" description="ATPase PglY C-terminal" evidence="3">
    <location>
        <begin position="987"/>
        <end position="1160"/>
    </location>
</feature>
<dbReference type="InterPro" id="IPR058747">
    <property type="entry name" value="PglY_C"/>
</dbReference>
<proteinExistence type="predicted"/>
<feature type="region of interest" description="Disordered" evidence="1">
    <location>
        <begin position="1161"/>
        <end position="1188"/>
    </location>
</feature>
<dbReference type="AlphaFoldDB" id="A0A511CXK0"/>
<dbReference type="RefSeq" id="WP_037055275.1">
    <property type="nucleotide sequence ID" value="NZ_AUII01000001.1"/>
</dbReference>
<protein>
    <recommendedName>
        <fullName evidence="6">Phage resistance protein</fullName>
    </recommendedName>
</protein>
<evidence type="ECO:0000259" key="2">
    <source>
        <dbReference type="Pfam" id="PF26381"/>
    </source>
</evidence>
<evidence type="ECO:0000259" key="3">
    <source>
        <dbReference type="Pfam" id="PF26382"/>
    </source>
</evidence>
<organism evidence="4 5">
    <name type="scientific">Pseudonocardia asaccharolytica DSM 44247 = NBRC 16224</name>
    <dbReference type="NCBI Taxonomy" id="1123024"/>
    <lineage>
        <taxon>Bacteria</taxon>
        <taxon>Bacillati</taxon>
        <taxon>Actinomycetota</taxon>
        <taxon>Actinomycetes</taxon>
        <taxon>Pseudonocardiales</taxon>
        <taxon>Pseudonocardiaceae</taxon>
        <taxon>Pseudonocardia</taxon>
    </lineage>
</organism>
<dbReference type="EMBL" id="BJVI01000007">
    <property type="protein sequence ID" value="GEL17286.1"/>
    <property type="molecule type" value="Genomic_DNA"/>
</dbReference>
<comment type="caution">
    <text evidence="4">The sequence shown here is derived from an EMBL/GenBank/DDBJ whole genome shotgun (WGS) entry which is preliminary data.</text>
</comment>
<name>A0A511CXK0_9PSEU</name>
<evidence type="ECO:0000313" key="4">
    <source>
        <dbReference type="EMBL" id="GEL17286.1"/>
    </source>
</evidence>
<gene>
    <name evidence="4" type="ORF">PA7_11230</name>
</gene>
<keyword evidence="5" id="KW-1185">Reference proteome</keyword>